<reference evidence="3" key="1">
    <citation type="journal article" date="2019" name="Int. J. Syst. Evol. Microbiol.">
        <title>The Global Catalogue of Microorganisms (GCM) 10K type strain sequencing project: providing services to taxonomists for standard genome sequencing and annotation.</title>
        <authorList>
            <consortium name="The Broad Institute Genomics Platform"/>
            <consortium name="The Broad Institute Genome Sequencing Center for Infectious Disease"/>
            <person name="Wu L."/>
            <person name="Ma J."/>
        </authorList>
    </citation>
    <scope>NUCLEOTIDE SEQUENCE [LARGE SCALE GENOMIC DNA]</scope>
    <source>
        <strain evidence="3">KCTC 12848</strain>
    </source>
</reference>
<proteinExistence type="predicted"/>
<feature type="compositionally biased region" description="Basic and acidic residues" evidence="1">
    <location>
        <begin position="1"/>
        <end position="12"/>
    </location>
</feature>
<organism evidence="2 3">
    <name type="scientific">Saccharothrix xinjiangensis</name>
    <dbReference type="NCBI Taxonomy" id="204798"/>
    <lineage>
        <taxon>Bacteria</taxon>
        <taxon>Bacillati</taxon>
        <taxon>Actinomycetota</taxon>
        <taxon>Actinomycetes</taxon>
        <taxon>Pseudonocardiales</taxon>
        <taxon>Pseudonocardiaceae</taxon>
        <taxon>Saccharothrix</taxon>
    </lineage>
</organism>
<accession>A0ABV9XXD7</accession>
<dbReference type="SUPFAM" id="SSF56059">
    <property type="entry name" value="Glutathione synthetase ATP-binding domain-like"/>
    <property type="match status" value="1"/>
</dbReference>
<evidence type="ECO:0008006" key="4">
    <source>
        <dbReference type="Google" id="ProtNLM"/>
    </source>
</evidence>
<gene>
    <name evidence="2" type="ORF">ACFPFM_14485</name>
</gene>
<evidence type="ECO:0000313" key="2">
    <source>
        <dbReference type="EMBL" id="MFC5054961.1"/>
    </source>
</evidence>
<evidence type="ECO:0000313" key="3">
    <source>
        <dbReference type="Proteomes" id="UP001595833"/>
    </source>
</evidence>
<dbReference type="Proteomes" id="UP001595833">
    <property type="component" value="Unassembled WGS sequence"/>
</dbReference>
<dbReference type="Gene3D" id="3.30.470.20">
    <property type="entry name" value="ATP-grasp fold, B domain"/>
    <property type="match status" value="1"/>
</dbReference>
<feature type="compositionally biased region" description="Low complexity" evidence="1">
    <location>
        <begin position="72"/>
        <end position="92"/>
    </location>
</feature>
<keyword evidence="3" id="KW-1185">Reference proteome</keyword>
<name>A0ABV9XXD7_9PSEU</name>
<dbReference type="EMBL" id="JBHSJB010000011">
    <property type="protein sequence ID" value="MFC5054961.1"/>
    <property type="molecule type" value="Genomic_DNA"/>
</dbReference>
<feature type="region of interest" description="Disordered" evidence="1">
    <location>
        <begin position="1"/>
        <end position="92"/>
    </location>
</feature>
<evidence type="ECO:0000256" key="1">
    <source>
        <dbReference type="SAM" id="MobiDB-lite"/>
    </source>
</evidence>
<sequence>MTVAGRGDERVPPPEVVRPAEPRPVAPQPVAPTSSERPPVEPAPFEPESFEPRPLAPGPFDPAAFDTGPFDAGTSGTAATTGPKPATAPAKPVPLLLQGQDYLFRSQPKCLDFQEQVHRLGMVDEGDGGPVPCVLVLARAADMEMNELSVALAERGIRMARIDADRSVDLPLTVYTDQPLLELDRWLLRPLLVWRRHFELASIPVEPGTLAGAYAVDQWGSVANWLASRGDWAHVNPSRATAHLDRLTQLADAAAFGLRVPRTTVTTRPGRTRPGGGRCIVKTSGRHLLEPRPGKQHGLFPRPLETSRAGDVPESAPVIVQEYVPAETELRVFVVGERCLAFQVDKLDPAQLWVDPGAVRVTPVEAPTGLTDRLLALARHWRLQVAAFDLLVAGGDHVFLEVNVNCDWRWFEHRAGDHRVSAAVHEWVAARFKELLGAGKGR</sequence>
<protein>
    <recommendedName>
        <fullName evidence="4">RimK-like ATP-grasp domain-containing protein</fullName>
    </recommendedName>
</protein>
<dbReference type="RefSeq" id="WP_344033733.1">
    <property type="nucleotide sequence ID" value="NZ_BAAAKE010000001.1"/>
</dbReference>
<comment type="caution">
    <text evidence="2">The sequence shown here is derived from an EMBL/GenBank/DDBJ whole genome shotgun (WGS) entry which is preliminary data.</text>
</comment>